<evidence type="ECO:0000256" key="1">
    <source>
        <dbReference type="SAM" id="Phobius"/>
    </source>
</evidence>
<dbReference type="EMBL" id="ASPP01003834">
    <property type="protein sequence ID" value="ETO32911.1"/>
    <property type="molecule type" value="Genomic_DNA"/>
</dbReference>
<comment type="caution">
    <text evidence="2">The sequence shown here is derived from an EMBL/GenBank/DDBJ whole genome shotgun (WGS) entry which is preliminary data.</text>
</comment>
<evidence type="ECO:0000313" key="2">
    <source>
        <dbReference type="EMBL" id="ETO32911.1"/>
    </source>
</evidence>
<keyword evidence="1" id="KW-1133">Transmembrane helix</keyword>
<dbReference type="AlphaFoldDB" id="X6P404"/>
<sequence length="156" mass="17723">MTKHFNCCTNLSFHQINICEKDFSLSEWIQSCIDKITTQHEIKDPIVIVVGTHLCGDLSKFLITAFNECDKVWSLLLVPCCFPRKKIVVREAKAVNVLFVCLFVFVLFLSLSYLRPLSCCLFFDVLSGMLKERTDGVLASIFDCACGDQIQKWLTG</sequence>
<keyword evidence="1" id="KW-0812">Transmembrane</keyword>
<organism evidence="2 3">
    <name type="scientific">Reticulomyxa filosa</name>
    <dbReference type="NCBI Taxonomy" id="46433"/>
    <lineage>
        <taxon>Eukaryota</taxon>
        <taxon>Sar</taxon>
        <taxon>Rhizaria</taxon>
        <taxon>Retaria</taxon>
        <taxon>Foraminifera</taxon>
        <taxon>Monothalamids</taxon>
        <taxon>Reticulomyxidae</taxon>
        <taxon>Reticulomyxa</taxon>
    </lineage>
</organism>
<keyword evidence="1" id="KW-0472">Membrane</keyword>
<evidence type="ECO:0000313" key="3">
    <source>
        <dbReference type="Proteomes" id="UP000023152"/>
    </source>
</evidence>
<protein>
    <submittedName>
        <fullName evidence="2">Uncharacterized protein</fullName>
    </submittedName>
</protein>
<dbReference type="OrthoDB" id="497933at2759"/>
<feature type="transmembrane region" description="Helical" evidence="1">
    <location>
        <begin position="94"/>
        <end position="114"/>
    </location>
</feature>
<name>X6P404_RETFI</name>
<reference evidence="2 3" key="1">
    <citation type="journal article" date="2013" name="Curr. Biol.">
        <title>The Genome of the Foraminiferan Reticulomyxa filosa.</title>
        <authorList>
            <person name="Glockner G."/>
            <person name="Hulsmann N."/>
            <person name="Schleicher M."/>
            <person name="Noegel A.A."/>
            <person name="Eichinger L."/>
            <person name="Gallinger C."/>
            <person name="Pawlowski J."/>
            <person name="Sierra R."/>
            <person name="Euteneuer U."/>
            <person name="Pillet L."/>
            <person name="Moustafa A."/>
            <person name="Platzer M."/>
            <person name="Groth M."/>
            <person name="Szafranski K."/>
            <person name="Schliwa M."/>
        </authorList>
    </citation>
    <scope>NUCLEOTIDE SEQUENCE [LARGE SCALE GENOMIC DNA]</scope>
</reference>
<proteinExistence type="predicted"/>
<keyword evidence="3" id="KW-1185">Reference proteome</keyword>
<dbReference type="Proteomes" id="UP000023152">
    <property type="component" value="Unassembled WGS sequence"/>
</dbReference>
<gene>
    <name evidence="2" type="ORF">RFI_04205</name>
</gene>
<accession>X6P404</accession>